<dbReference type="Pfam" id="PF13561">
    <property type="entry name" value="adh_short_C2"/>
    <property type="match status" value="1"/>
</dbReference>
<dbReference type="PANTHER" id="PTHR42760:SF133">
    <property type="entry name" value="3-OXOACYL-[ACYL-CARRIER-PROTEIN] REDUCTASE"/>
    <property type="match status" value="1"/>
</dbReference>
<dbReference type="Gene3D" id="3.40.50.720">
    <property type="entry name" value="NAD(P)-binding Rossmann-like Domain"/>
    <property type="match status" value="1"/>
</dbReference>
<dbReference type="SUPFAM" id="SSF51735">
    <property type="entry name" value="NAD(P)-binding Rossmann-fold domains"/>
    <property type="match status" value="1"/>
</dbReference>
<proteinExistence type="inferred from homology"/>
<dbReference type="AlphaFoldDB" id="A0A4R5NS07"/>
<dbReference type="InterPro" id="IPR020904">
    <property type="entry name" value="Sc_DH/Rdtase_CS"/>
</dbReference>
<reference evidence="3 4" key="1">
    <citation type="journal article" date="2019" name="Appl. Microbiol. Biotechnol.">
        <title>Uncovering carbohydrate metabolism through a genotype-phenotype association study of 56 lactic acid bacteria genomes.</title>
        <authorList>
            <person name="Buron-Moles G."/>
            <person name="Chailyan A."/>
            <person name="Dolejs I."/>
            <person name="Forster J."/>
            <person name="Miks M.H."/>
        </authorList>
    </citation>
    <scope>NUCLEOTIDE SEQUENCE [LARGE SCALE GENOMIC DNA]</scope>
    <source>
        <strain evidence="3 4">ATCC 49373</strain>
    </source>
</reference>
<dbReference type="PRINTS" id="PR00081">
    <property type="entry name" value="GDHRDH"/>
</dbReference>
<name>A0A4R5NS07_9LACO</name>
<dbReference type="GO" id="GO:0016616">
    <property type="term" value="F:oxidoreductase activity, acting on the CH-OH group of donors, NAD or NADP as acceptor"/>
    <property type="evidence" value="ECO:0007669"/>
    <property type="project" value="TreeGrafter"/>
</dbReference>
<dbReference type="PRINTS" id="PR00080">
    <property type="entry name" value="SDRFAMILY"/>
</dbReference>
<organism evidence="3 4">
    <name type="scientific">Secundilactobacillus malefermentans</name>
    <dbReference type="NCBI Taxonomy" id="176292"/>
    <lineage>
        <taxon>Bacteria</taxon>
        <taxon>Bacillati</taxon>
        <taxon>Bacillota</taxon>
        <taxon>Bacilli</taxon>
        <taxon>Lactobacillales</taxon>
        <taxon>Lactobacillaceae</taxon>
        <taxon>Secundilactobacillus</taxon>
    </lineage>
</organism>
<dbReference type="PROSITE" id="PS00061">
    <property type="entry name" value="ADH_SHORT"/>
    <property type="match status" value="1"/>
</dbReference>
<evidence type="ECO:0000256" key="1">
    <source>
        <dbReference type="ARBA" id="ARBA00006484"/>
    </source>
</evidence>
<evidence type="ECO:0000313" key="3">
    <source>
        <dbReference type="EMBL" id="TDG79922.1"/>
    </source>
</evidence>
<dbReference type="Proteomes" id="UP000294854">
    <property type="component" value="Unassembled WGS sequence"/>
</dbReference>
<dbReference type="STRING" id="1122149.FD44_GL001827"/>
<dbReference type="InterPro" id="IPR002347">
    <property type="entry name" value="SDR_fam"/>
</dbReference>
<accession>A0A4R5NS07</accession>
<dbReference type="FunFam" id="3.40.50.720:FF:000084">
    <property type="entry name" value="Short-chain dehydrogenase reductase"/>
    <property type="match status" value="1"/>
</dbReference>
<keyword evidence="4" id="KW-1185">Reference proteome</keyword>
<gene>
    <name evidence="3" type="ORF">C5L31_002141</name>
</gene>
<protein>
    <recommendedName>
        <fullName evidence="5">Cyclopentanol dehydrogenase</fullName>
    </recommendedName>
</protein>
<dbReference type="RefSeq" id="WP_010620317.1">
    <property type="nucleotide sequence ID" value="NZ_CP042371.1"/>
</dbReference>
<comment type="similarity">
    <text evidence="1">Belongs to the short-chain dehydrogenases/reductases (SDR) family.</text>
</comment>
<keyword evidence="2" id="KW-0560">Oxidoreductase</keyword>
<evidence type="ECO:0000256" key="2">
    <source>
        <dbReference type="ARBA" id="ARBA00023002"/>
    </source>
</evidence>
<dbReference type="PANTHER" id="PTHR42760">
    <property type="entry name" value="SHORT-CHAIN DEHYDROGENASES/REDUCTASES FAMILY MEMBER"/>
    <property type="match status" value="1"/>
</dbReference>
<dbReference type="EMBL" id="PUFO01000016">
    <property type="protein sequence ID" value="TDG79922.1"/>
    <property type="molecule type" value="Genomic_DNA"/>
</dbReference>
<dbReference type="InterPro" id="IPR036291">
    <property type="entry name" value="NAD(P)-bd_dom_sf"/>
</dbReference>
<dbReference type="GO" id="GO:0008206">
    <property type="term" value="P:bile acid metabolic process"/>
    <property type="evidence" value="ECO:0007669"/>
    <property type="project" value="UniProtKB-ARBA"/>
</dbReference>
<evidence type="ECO:0000313" key="4">
    <source>
        <dbReference type="Proteomes" id="UP000294854"/>
    </source>
</evidence>
<comment type="caution">
    <text evidence="3">The sequence shown here is derived from an EMBL/GenBank/DDBJ whole genome shotgun (WGS) entry which is preliminary data.</text>
</comment>
<dbReference type="NCBIfam" id="NF005559">
    <property type="entry name" value="PRK07231.1"/>
    <property type="match status" value="1"/>
</dbReference>
<sequence>MGRLDNKVAIITGGVKGIGLAIAEEFADEGAKVVVTDIDDKSAESIEKLNKPDKIKFYKQDVTDSSQWPKVFDFARKAFGEVTTLVNNAGISVEKSIENTTDDEWKSVIGVNLNGTFFGTREGIRQMKNLDGGASIINMASIEAFVGDPNLGAYNASKGGSTLLTKSAALDSALRDYGVRVNSVHPGYIATPLVKAQKGMEERMSVRTKTPVGHIGTPKDIAYICVYLASDESTYATGAQFTVDGGYSAQ</sequence>
<evidence type="ECO:0008006" key="5">
    <source>
        <dbReference type="Google" id="ProtNLM"/>
    </source>
</evidence>
<dbReference type="OrthoDB" id="9805904at2"/>